<dbReference type="Proteomes" id="UP001140949">
    <property type="component" value="Unassembled WGS sequence"/>
</dbReference>
<dbReference type="AlphaFoldDB" id="A0AAX6EK70"/>
<dbReference type="PANTHER" id="PTHR34200">
    <property type="entry name" value="DENTIN SIALOPHOSPHOPROTEIN-LIKE ISOFORM X1"/>
    <property type="match status" value="1"/>
</dbReference>
<dbReference type="PANTHER" id="PTHR34200:SF2">
    <property type="entry name" value="TRANSMEMBRANE PROTEIN"/>
    <property type="match status" value="1"/>
</dbReference>
<name>A0AAX6EK70_IRIPA</name>
<evidence type="ECO:0000256" key="1">
    <source>
        <dbReference type="SAM" id="Phobius"/>
    </source>
</evidence>
<keyword evidence="1" id="KW-1133">Transmembrane helix</keyword>
<proteinExistence type="predicted"/>
<reference evidence="2" key="2">
    <citation type="submission" date="2023-04" db="EMBL/GenBank/DDBJ databases">
        <authorList>
            <person name="Bruccoleri R.E."/>
            <person name="Oakeley E.J."/>
            <person name="Faust A.-M."/>
            <person name="Dessus-Babus S."/>
            <person name="Altorfer M."/>
            <person name="Burckhardt D."/>
            <person name="Oertli M."/>
            <person name="Naumann U."/>
            <person name="Petersen F."/>
            <person name="Wong J."/>
        </authorList>
    </citation>
    <scope>NUCLEOTIDE SEQUENCE</scope>
    <source>
        <strain evidence="2">GSM-AAB239-AS_SAM_17_03QT</strain>
        <tissue evidence="2">Leaf</tissue>
    </source>
</reference>
<protein>
    <submittedName>
        <fullName evidence="2">Uncharacterized protein</fullName>
    </submittedName>
</protein>
<gene>
    <name evidence="2" type="ORF">M6B38_185725</name>
</gene>
<evidence type="ECO:0000313" key="2">
    <source>
        <dbReference type="EMBL" id="KAJ6804331.1"/>
    </source>
</evidence>
<keyword evidence="1" id="KW-0472">Membrane</keyword>
<dbReference type="EMBL" id="JANAVB010035840">
    <property type="protein sequence ID" value="KAJ6804331.1"/>
    <property type="molecule type" value="Genomic_DNA"/>
</dbReference>
<accession>A0AAX6EK70</accession>
<evidence type="ECO:0000313" key="3">
    <source>
        <dbReference type="Proteomes" id="UP001140949"/>
    </source>
</evidence>
<keyword evidence="1" id="KW-0812">Transmembrane</keyword>
<feature type="transmembrane region" description="Helical" evidence="1">
    <location>
        <begin position="48"/>
        <end position="66"/>
    </location>
</feature>
<sequence>MNVPGDATNNLKIVLNSGKEHCVLEITSSVPGWNPLQQYTAQLTPTNGAYFVFASLAVAAGVWACCKFARKGRRVDAGVPYQQLEMGAQTQQSGSAVVEASMADGWDQGWDDDWDEERKRERGLQILATVTEMFRLMASLQGLPTKRTTGTLIGMINQVCSYESGKRLEDKKLSGERQQWMKLA</sequence>
<keyword evidence="3" id="KW-1185">Reference proteome</keyword>
<reference evidence="2" key="1">
    <citation type="journal article" date="2023" name="GigaByte">
        <title>Genome assembly of the bearded iris, Iris pallida Lam.</title>
        <authorList>
            <person name="Bruccoleri R.E."/>
            <person name="Oakeley E.J."/>
            <person name="Faust A.M.E."/>
            <person name="Altorfer M."/>
            <person name="Dessus-Babus S."/>
            <person name="Burckhardt D."/>
            <person name="Oertli M."/>
            <person name="Naumann U."/>
            <person name="Petersen F."/>
            <person name="Wong J."/>
        </authorList>
    </citation>
    <scope>NUCLEOTIDE SEQUENCE</scope>
    <source>
        <strain evidence="2">GSM-AAB239-AS_SAM_17_03QT</strain>
    </source>
</reference>
<organism evidence="2 3">
    <name type="scientific">Iris pallida</name>
    <name type="common">Sweet iris</name>
    <dbReference type="NCBI Taxonomy" id="29817"/>
    <lineage>
        <taxon>Eukaryota</taxon>
        <taxon>Viridiplantae</taxon>
        <taxon>Streptophyta</taxon>
        <taxon>Embryophyta</taxon>
        <taxon>Tracheophyta</taxon>
        <taxon>Spermatophyta</taxon>
        <taxon>Magnoliopsida</taxon>
        <taxon>Liliopsida</taxon>
        <taxon>Asparagales</taxon>
        <taxon>Iridaceae</taxon>
        <taxon>Iridoideae</taxon>
        <taxon>Irideae</taxon>
        <taxon>Iris</taxon>
    </lineage>
</organism>
<comment type="caution">
    <text evidence="2">The sequence shown here is derived from an EMBL/GenBank/DDBJ whole genome shotgun (WGS) entry which is preliminary data.</text>
</comment>